<accession>A0A251NEG4</accession>
<dbReference type="AlphaFoldDB" id="A0A251NEG4"/>
<evidence type="ECO:0000256" key="7">
    <source>
        <dbReference type="RuleBase" id="RU367102"/>
    </source>
</evidence>
<comment type="similarity">
    <text evidence="2 7">Belongs to the plant cysteine rich small secretory peptide family. Epidermal patterning factor subfamily.</text>
</comment>
<name>A0A251NEG4_PRUPE</name>
<keyword evidence="4 7" id="KW-0964">Secreted</keyword>
<evidence type="ECO:0000256" key="8">
    <source>
        <dbReference type="SAM" id="MobiDB-lite"/>
    </source>
</evidence>
<keyword evidence="10" id="KW-1185">Reference proteome</keyword>
<evidence type="ECO:0000313" key="9">
    <source>
        <dbReference type="EMBL" id="ONH97717.1"/>
    </source>
</evidence>
<dbReference type="PANTHER" id="PTHR33109">
    <property type="entry name" value="EPIDERMAL PATTERNING FACTOR-LIKE PROTEIN 4"/>
    <property type="match status" value="1"/>
</dbReference>
<organism evidence="9 10">
    <name type="scientific">Prunus persica</name>
    <name type="common">Peach</name>
    <name type="synonym">Amygdalus persica</name>
    <dbReference type="NCBI Taxonomy" id="3760"/>
    <lineage>
        <taxon>Eukaryota</taxon>
        <taxon>Viridiplantae</taxon>
        <taxon>Streptophyta</taxon>
        <taxon>Embryophyta</taxon>
        <taxon>Tracheophyta</taxon>
        <taxon>Spermatophyta</taxon>
        <taxon>Magnoliopsida</taxon>
        <taxon>eudicotyledons</taxon>
        <taxon>Gunneridae</taxon>
        <taxon>Pentapetalae</taxon>
        <taxon>rosids</taxon>
        <taxon>fabids</taxon>
        <taxon>Rosales</taxon>
        <taxon>Rosaceae</taxon>
        <taxon>Amygdaloideae</taxon>
        <taxon>Amygdaleae</taxon>
        <taxon>Prunus</taxon>
    </lineage>
</organism>
<evidence type="ECO:0000256" key="3">
    <source>
        <dbReference type="ARBA" id="ARBA00022473"/>
    </source>
</evidence>
<dbReference type="GO" id="GO:0005576">
    <property type="term" value="C:extracellular region"/>
    <property type="evidence" value="ECO:0007669"/>
    <property type="project" value="UniProtKB-SubCell"/>
</dbReference>
<dbReference type="Gramene" id="ONH97717">
    <property type="protein sequence ID" value="ONH97717"/>
    <property type="gene ID" value="PRUPE_7G206500"/>
</dbReference>
<dbReference type="PANTHER" id="PTHR33109:SF74">
    <property type="entry name" value="EPIDERMAL PATTERNING FACTOR-LIKE PROTEIN"/>
    <property type="match status" value="1"/>
</dbReference>
<gene>
    <name evidence="9" type="ORF">PRUPE_7G206500</name>
</gene>
<feature type="region of interest" description="Disordered" evidence="8">
    <location>
        <begin position="61"/>
        <end position="102"/>
    </location>
</feature>
<comment type="subcellular location">
    <subcellularLocation>
        <location evidence="1 7">Secreted</location>
    </subcellularLocation>
</comment>
<feature type="compositionally biased region" description="Polar residues" evidence="8">
    <location>
        <begin position="61"/>
        <end position="73"/>
    </location>
</feature>
<evidence type="ECO:0000256" key="1">
    <source>
        <dbReference type="ARBA" id="ARBA00004613"/>
    </source>
</evidence>
<evidence type="ECO:0000256" key="6">
    <source>
        <dbReference type="ARBA" id="ARBA00023157"/>
    </source>
</evidence>
<evidence type="ECO:0000256" key="2">
    <source>
        <dbReference type="ARBA" id="ARBA00008127"/>
    </source>
</evidence>
<evidence type="ECO:0000256" key="5">
    <source>
        <dbReference type="ARBA" id="ARBA00022729"/>
    </source>
</evidence>
<dbReference type="eggNOG" id="ENOG502S87E">
    <property type="taxonomic scope" value="Eukaryota"/>
</dbReference>
<comment type="function">
    <text evidence="7">Controls stomatal patterning.</text>
</comment>
<reference evidence="9 10" key="1">
    <citation type="journal article" date="2013" name="Nat. Genet.">
        <title>The high-quality draft genome of peach (Prunus persica) identifies unique patterns of genetic diversity, domestication and genome evolution.</title>
        <authorList>
            <consortium name="International Peach Genome Initiative"/>
            <person name="Verde I."/>
            <person name="Abbott A.G."/>
            <person name="Scalabrin S."/>
            <person name="Jung S."/>
            <person name="Shu S."/>
            <person name="Marroni F."/>
            <person name="Zhebentyayeva T."/>
            <person name="Dettori M.T."/>
            <person name="Grimwood J."/>
            <person name="Cattonaro F."/>
            <person name="Zuccolo A."/>
            <person name="Rossini L."/>
            <person name="Jenkins J."/>
            <person name="Vendramin E."/>
            <person name="Meisel L.A."/>
            <person name="Decroocq V."/>
            <person name="Sosinski B."/>
            <person name="Prochnik S."/>
            <person name="Mitros T."/>
            <person name="Policriti A."/>
            <person name="Cipriani G."/>
            <person name="Dondini L."/>
            <person name="Ficklin S."/>
            <person name="Goodstein D.M."/>
            <person name="Xuan P."/>
            <person name="Del Fabbro C."/>
            <person name="Aramini V."/>
            <person name="Copetti D."/>
            <person name="Gonzalez S."/>
            <person name="Horner D.S."/>
            <person name="Falchi R."/>
            <person name="Lucas S."/>
            <person name="Mica E."/>
            <person name="Maldonado J."/>
            <person name="Lazzari B."/>
            <person name="Bielenberg D."/>
            <person name="Pirona R."/>
            <person name="Miculan M."/>
            <person name="Barakat A."/>
            <person name="Testolin R."/>
            <person name="Stella A."/>
            <person name="Tartarini S."/>
            <person name="Tonutti P."/>
            <person name="Arus P."/>
            <person name="Orellana A."/>
            <person name="Wells C."/>
            <person name="Main D."/>
            <person name="Vizzotto G."/>
            <person name="Silva H."/>
            <person name="Salamini F."/>
            <person name="Schmutz J."/>
            <person name="Morgante M."/>
            <person name="Rokhsar D.S."/>
        </authorList>
    </citation>
    <scope>NUCLEOTIDE SEQUENCE [LARGE SCALE GENOMIC DNA]</scope>
    <source>
        <strain evidence="10">cv. Nemared</strain>
    </source>
</reference>
<keyword evidence="3 7" id="KW-0217">Developmental protein</keyword>
<dbReference type="Proteomes" id="UP000006882">
    <property type="component" value="Chromosome G7"/>
</dbReference>
<dbReference type="SMR" id="A0A251NEG4"/>
<sequence>MFFFHCNLSPTIKVHLHHHHHHHHHCHLDSNKMKKRACLILVASLLSWVCVTSRPFTSSDFAHQQADQDQNPHPQEATFDPRQGVEGIEGLPGDDENEGKYRGLSRLGSRPPNCEHKCQGCVPCFPVQIPTTTDQIGLQYANYEPEGWKCKCGSTFFNP</sequence>
<dbReference type="Pfam" id="PF17181">
    <property type="entry name" value="EPF"/>
    <property type="match status" value="1"/>
</dbReference>
<dbReference type="EMBL" id="CM007657">
    <property type="protein sequence ID" value="ONH97717.1"/>
    <property type="molecule type" value="Genomic_DNA"/>
</dbReference>
<protein>
    <recommendedName>
        <fullName evidence="7">Epidermal patterning factor-like protein</fullName>
    </recommendedName>
</protein>
<evidence type="ECO:0000313" key="10">
    <source>
        <dbReference type="Proteomes" id="UP000006882"/>
    </source>
</evidence>
<keyword evidence="5" id="KW-0732">Signal</keyword>
<dbReference type="OrthoDB" id="1843021at2759"/>
<proteinExistence type="inferred from homology"/>
<keyword evidence="6" id="KW-1015">Disulfide bond</keyword>
<evidence type="ECO:0000256" key="4">
    <source>
        <dbReference type="ARBA" id="ARBA00022525"/>
    </source>
</evidence>
<dbReference type="GO" id="GO:0010052">
    <property type="term" value="P:guard cell differentiation"/>
    <property type="evidence" value="ECO:0000318"/>
    <property type="project" value="GO_Central"/>
</dbReference>
<dbReference type="InterPro" id="IPR039455">
    <property type="entry name" value="EPFL"/>
</dbReference>